<evidence type="ECO:0000256" key="4">
    <source>
        <dbReference type="SAM" id="Coils"/>
    </source>
</evidence>
<proteinExistence type="inferred from homology"/>
<evidence type="ECO:0000259" key="9">
    <source>
        <dbReference type="Pfam" id="PF25967"/>
    </source>
</evidence>
<evidence type="ECO:0000259" key="8">
    <source>
        <dbReference type="Pfam" id="PF25954"/>
    </source>
</evidence>
<feature type="compositionally biased region" description="Polar residues" evidence="5">
    <location>
        <begin position="148"/>
        <end position="158"/>
    </location>
</feature>
<dbReference type="RefSeq" id="WP_026949883.1">
    <property type="nucleotide sequence ID" value="NZ_CBDDTQ010000003.1"/>
</dbReference>
<organism evidence="10 11">
    <name type="scientific">Alloalcanivorax xenomutans</name>
    <dbReference type="NCBI Taxonomy" id="1094342"/>
    <lineage>
        <taxon>Bacteria</taxon>
        <taxon>Pseudomonadati</taxon>
        <taxon>Pseudomonadota</taxon>
        <taxon>Gammaproteobacteria</taxon>
        <taxon>Oceanospirillales</taxon>
        <taxon>Alcanivoracaceae</taxon>
        <taxon>Alloalcanivorax</taxon>
    </lineage>
</organism>
<dbReference type="Gene3D" id="1.10.287.470">
    <property type="entry name" value="Helix hairpin bin"/>
    <property type="match status" value="1"/>
</dbReference>
<feature type="domain" description="CusB-like beta-barrel" evidence="8">
    <location>
        <begin position="200"/>
        <end position="274"/>
    </location>
</feature>
<dbReference type="PANTHER" id="PTHR30469">
    <property type="entry name" value="MULTIDRUG RESISTANCE PROTEIN MDTA"/>
    <property type="match status" value="1"/>
</dbReference>
<gene>
    <name evidence="10" type="ORF">LZG35_18620</name>
</gene>
<dbReference type="InterPro" id="IPR058624">
    <property type="entry name" value="MdtA-like_HH"/>
</dbReference>
<dbReference type="Pfam" id="PF25876">
    <property type="entry name" value="HH_MFP_RND"/>
    <property type="match status" value="1"/>
</dbReference>
<comment type="caution">
    <text evidence="10">The sequence shown here is derived from an EMBL/GenBank/DDBJ whole genome shotgun (WGS) entry which is preliminary data.</text>
</comment>
<dbReference type="Pfam" id="PF25967">
    <property type="entry name" value="RND-MFP_C"/>
    <property type="match status" value="1"/>
</dbReference>
<dbReference type="InterPro" id="IPR006143">
    <property type="entry name" value="RND_pump_MFP"/>
</dbReference>
<evidence type="ECO:0000259" key="6">
    <source>
        <dbReference type="Pfam" id="PF25876"/>
    </source>
</evidence>
<evidence type="ECO:0000256" key="1">
    <source>
        <dbReference type="ARBA" id="ARBA00004196"/>
    </source>
</evidence>
<name>A0A9Q3W9Q8_9GAMM</name>
<feature type="domain" description="Multidrug resistance protein MdtA-like alpha-helical hairpin" evidence="6">
    <location>
        <begin position="106"/>
        <end position="157"/>
    </location>
</feature>
<dbReference type="Pfam" id="PF25917">
    <property type="entry name" value="BSH_RND"/>
    <property type="match status" value="1"/>
</dbReference>
<dbReference type="GO" id="GO:0015562">
    <property type="term" value="F:efflux transmembrane transporter activity"/>
    <property type="evidence" value="ECO:0007669"/>
    <property type="project" value="TreeGrafter"/>
</dbReference>
<keyword evidence="3" id="KW-0813">Transport</keyword>
<keyword evidence="11" id="KW-1185">Reference proteome</keyword>
<protein>
    <submittedName>
        <fullName evidence="10">Efflux RND transporter periplasmic adaptor subunit</fullName>
    </submittedName>
</protein>
<dbReference type="Gene3D" id="2.40.420.20">
    <property type="match status" value="1"/>
</dbReference>
<evidence type="ECO:0000256" key="3">
    <source>
        <dbReference type="ARBA" id="ARBA00022448"/>
    </source>
</evidence>
<feature type="coiled-coil region" evidence="4">
    <location>
        <begin position="97"/>
        <end position="129"/>
    </location>
</feature>
<dbReference type="AlphaFoldDB" id="A0A9Q3W9Q8"/>
<dbReference type="Gene3D" id="2.40.30.170">
    <property type="match status" value="1"/>
</dbReference>
<dbReference type="InterPro" id="IPR058627">
    <property type="entry name" value="MdtA-like_C"/>
</dbReference>
<feature type="domain" description="Multidrug resistance protein MdtA-like C-terminal permuted SH3" evidence="9">
    <location>
        <begin position="324"/>
        <end position="356"/>
    </location>
</feature>
<dbReference type="KEGG" id="axe:P40_01090"/>
<comment type="subcellular location">
    <subcellularLocation>
        <location evidence="1">Cell envelope</location>
    </subcellularLocation>
</comment>
<reference evidence="10" key="1">
    <citation type="submission" date="2022-01" db="EMBL/GenBank/DDBJ databases">
        <authorList>
            <person name="Karlyshev A.V."/>
            <person name="Jaspars M."/>
        </authorList>
    </citation>
    <scope>NUCLEOTIDE SEQUENCE</scope>
    <source>
        <strain evidence="10">AGSA3-2</strain>
    </source>
</reference>
<dbReference type="Gene3D" id="2.40.50.100">
    <property type="match status" value="1"/>
</dbReference>
<evidence type="ECO:0000256" key="2">
    <source>
        <dbReference type="ARBA" id="ARBA00009477"/>
    </source>
</evidence>
<dbReference type="FunFam" id="2.40.30.170:FF:000010">
    <property type="entry name" value="Efflux RND transporter periplasmic adaptor subunit"/>
    <property type="match status" value="1"/>
</dbReference>
<feature type="region of interest" description="Disordered" evidence="5">
    <location>
        <begin position="137"/>
        <end position="158"/>
    </location>
</feature>
<accession>A0A9Q3W9Q8</accession>
<dbReference type="Proteomes" id="UP001107961">
    <property type="component" value="Unassembled WGS sequence"/>
</dbReference>
<evidence type="ECO:0000259" key="7">
    <source>
        <dbReference type="Pfam" id="PF25917"/>
    </source>
</evidence>
<evidence type="ECO:0000256" key="5">
    <source>
        <dbReference type="SAM" id="MobiDB-lite"/>
    </source>
</evidence>
<dbReference type="PANTHER" id="PTHR30469:SF11">
    <property type="entry name" value="BLL4320 PROTEIN"/>
    <property type="match status" value="1"/>
</dbReference>
<dbReference type="InterPro" id="IPR058792">
    <property type="entry name" value="Beta-barrel_RND_2"/>
</dbReference>
<evidence type="ECO:0000313" key="11">
    <source>
        <dbReference type="Proteomes" id="UP001107961"/>
    </source>
</evidence>
<dbReference type="NCBIfam" id="TIGR01730">
    <property type="entry name" value="RND_mfp"/>
    <property type="match status" value="1"/>
</dbReference>
<dbReference type="InterPro" id="IPR058625">
    <property type="entry name" value="MdtA-like_BSH"/>
</dbReference>
<dbReference type="GeneID" id="94684971"/>
<dbReference type="SUPFAM" id="SSF111369">
    <property type="entry name" value="HlyD-like secretion proteins"/>
    <property type="match status" value="1"/>
</dbReference>
<feature type="domain" description="Multidrug resistance protein MdtA-like barrel-sandwich hybrid" evidence="7">
    <location>
        <begin position="69"/>
        <end position="190"/>
    </location>
</feature>
<dbReference type="GO" id="GO:1990281">
    <property type="term" value="C:efflux pump complex"/>
    <property type="evidence" value="ECO:0007669"/>
    <property type="project" value="TreeGrafter"/>
</dbReference>
<dbReference type="EMBL" id="JAJVKT010000027">
    <property type="protein sequence ID" value="MCE7510657.1"/>
    <property type="molecule type" value="Genomic_DNA"/>
</dbReference>
<dbReference type="Pfam" id="PF25954">
    <property type="entry name" value="Beta-barrel_RND_2"/>
    <property type="match status" value="1"/>
</dbReference>
<keyword evidence="4" id="KW-0175">Coiled coil</keyword>
<evidence type="ECO:0000313" key="10">
    <source>
        <dbReference type="EMBL" id="MCE7510657.1"/>
    </source>
</evidence>
<comment type="similarity">
    <text evidence="2">Belongs to the membrane fusion protein (MFP) (TC 8.A.1) family.</text>
</comment>
<sequence length="384" mass="41644">MTKRMVIMLVCVGVLFGAIFGWKAFINHMMTGFFDNMPMPVANVSTAEATRDEWALSLDAVGTVEAVNGVDVTSQVGGEVAAIEFTSGDQVKKGDLLVRLESRADQAQLKALQATAQLASQEYDRYQRLFKQGSISQSELDNRRAQRDQSMAQADAQRQQLSYKTIRAPFDGVLGIRRVDIGQYLQPGTPVVSLAQLDPIFVNFALPEQTLSKIETGLTVRASLDAYPDQTFEGTITAIEPGVNETTRNVTIQASFENADQRMRPGMFANVTIQLPQSEPVVVIPRTAVAYAPYGNAVFVIQDAPAKEGEQAEQQSGDGAGKIVRKRFVKLGRQRGDLVVVESGLEPGEIVATSGLLKLRNDAPVAIENDVQPSAEATPEPANS</sequence>